<keyword evidence="2 3" id="KW-0450">Lipoyl</keyword>
<dbReference type="InterPro" id="IPR002930">
    <property type="entry name" value="GCV_H"/>
</dbReference>
<evidence type="ECO:0000313" key="5">
    <source>
        <dbReference type="EMBL" id="MCR6544731.1"/>
    </source>
</evidence>
<name>A0ABT1Y1J4_9FIRM</name>
<dbReference type="PANTHER" id="PTHR11715:SF3">
    <property type="entry name" value="GLYCINE CLEAVAGE SYSTEM H PROTEIN-RELATED"/>
    <property type="match status" value="1"/>
</dbReference>
<dbReference type="PROSITE" id="PS50968">
    <property type="entry name" value="BIOTINYL_LIPOYL"/>
    <property type="match status" value="1"/>
</dbReference>
<dbReference type="InterPro" id="IPR003016">
    <property type="entry name" value="2-oxoA_DH_lipoyl-BS"/>
</dbReference>
<dbReference type="Proteomes" id="UP001524944">
    <property type="component" value="Unassembled WGS sequence"/>
</dbReference>
<accession>A0ABT1Y1J4</accession>
<evidence type="ECO:0000259" key="4">
    <source>
        <dbReference type="PROSITE" id="PS50968"/>
    </source>
</evidence>
<feature type="modified residue" description="N6-lipoyllysine" evidence="3">
    <location>
        <position position="63"/>
    </location>
</feature>
<evidence type="ECO:0000256" key="3">
    <source>
        <dbReference type="HAMAP-Rule" id="MF_00272"/>
    </source>
</evidence>
<comment type="caution">
    <text evidence="5">The sequence shown here is derived from an EMBL/GenBank/DDBJ whole genome shotgun (WGS) entry which is preliminary data.</text>
</comment>
<reference evidence="5 6" key="1">
    <citation type="submission" date="2022-08" db="EMBL/GenBank/DDBJ databases">
        <title>Proteogenomics of the novel Dehalobacterium formicoaceticum strain EZ94 highlights a key role of methyltransferases during anaerobic dichloromethane degradation.</title>
        <authorList>
            <person name="Wasmund K."/>
        </authorList>
    </citation>
    <scope>NUCLEOTIDE SEQUENCE [LARGE SCALE GENOMIC DNA]</scope>
    <source>
        <strain evidence="5 6">EZ94</strain>
    </source>
</reference>
<dbReference type="InterPro" id="IPR000089">
    <property type="entry name" value="Biotin_lipoyl"/>
</dbReference>
<evidence type="ECO:0000313" key="6">
    <source>
        <dbReference type="Proteomes" id="UP001524944"/>
    </source>
</evidence>
<proteinExistence type="inferred from homology"/>
<dbReference type="PROSITE" id="PS00189">
    <property type="entry name" value="LIPOYL"/>
    <property type="match status" value="1"/>
</dbReference>
<gene>
    <name evidence="3 5" type="primary">gcvH</name>
    <name evidence="5" type="ORF">NVS47_04235</name>
</gene>
<evidence type="ECO:0000256" key="2">
    <source>
        <dbReference type="ARBA" id="ARBA00022823"/>
    </source>
</evidence>
<organism evidence="5 6">
    <name type="scientific">Dehalobacterium formicoaceticum</name>
    <dbReference type="NCBI Taxonomy" id="51515"/>
    <lineage>
        <taxon>Bacteria</taxon>
        <taxon>Bacillati</taxon>
        <taxon>Bacillota</taxon>
        <taxon>Clostridia</taxon>
        <taxon>Eubacteriales</taxon>
        <taxon>Peptococcaceae</taxon>
        <taxon>Dehalobacterium</taxon>
    </lineage>
</organism>
<dbReference type="Gene3D" id="2.40.50.100">
    <property type="match status" value="1"/>
</dbReference>
<feature type="domain" description="Lipoyl-binding" evidence="4">
    <location>
        <begin position="22"/>
        <end position="103"/>
    </location>
</feature>
<dbReference type="RefSeq" id="WP_089612298.1">
    <property type="nucleotide sequence ID" value="NZ_CP022121.1"/>
</dbReference>
<dbReference type="InterPro" id="IPR011053">
    <property type="entry name" value="Single_hybrid_motif"/>
</dbReference>
<keyword evidence="6" id="KW-1185">Reference proteome</keyword>
<dbReference type="NCBIfam" id="TIGR00527">
    <property type="entry name" value="gcvH"/>
    <property type="match status" value="1"/>
</dbReference>
<evidence type="ECO:0000256" key="1">
    <source>
        <dbReference type="ARBA" id="ARBA00009249"/>
    </source>
</evidence>
<dbReference type="PANTHER" id="PTHR11715">
    <property type="entry name" value="GLYCINE CLEAVAGE SYSTEM H PROTEIN"/>
    <property type="match status" value="1"/>
</dbReference>
<comment type="cofactor">
    <cofactor evidence="3">
        <name>(R)-lipoate</name>
        <dbReference type="ChEBI" id="CHEBI:83088"/>
    </cofactor>
    <text evidence="3">Binds 1 lipoyl cofactor covalently.</text>
</comment>
<dbReference type="NCBIfam" id="NF002270">
    <property type="entry name" value="PRK01202.1"/>
    <property type="match status" value="1"/>
</dbReference>
<dbReference type="Pfam" id="PF01597">
    <property type="entry name" value="GCV_H"/>
    <property type="match status" value="1"/>
</dbReference>
<dbReference type="EMBL" id="JANPWE010000002">
    <property type="protein sequence ID" value="MCR6544731.1"/>
    <property type="molecule type" value="Genomic_DNA"/>
</dbReference>
<dbReference type="InterPro" id="IPR033753">
    <property type="entry name" value="GCV_H/Fam206"/>
</dbReference>
<dbReference type="InterPro" id="IPR017453">
    <property type="entry name" value="GCV_H_sub"/>
</dbReference>
<dbReference type="HAMAP" id="MF_00272">
    <property type="entry name" value="GcvH"/>
    <property type="match status" value="1"/>
</dbReference>
<comment type="subunit">
    <text evidence="3">The glycine cleavage system is composed of four proteins: P, T, L and H.</text>
</comment>
<comment type="similarity">
    <text evidence="1 3">Belongs to the GcvH family.</text>
</comment>
<dbReference type="SUPFAM" id="SSF51230">
    <property type="entry name" value="Single hybrid motif"/>
    <property type="match status" value="1"/>
</dbReference>
<sequence length="127" mass="13955">MANSNEFKFTETHEWVRVEGNKAYVGITDFAQEHLGEIVFVELPQVGDELSSGGPLGVIESVKAASDVYAPVSGKVVEINEDLLYEPGKINEQASESWLVAIEFNDSSELDGLLDDAAYEKLCQEED</sequence>
<comment type="function">
    <text evidence="3">The glycine cleavage system catalyzes the degradation of glycine. The H protein shuttles the methylamine group of glycine from the P protein to the T protein.</text>
</comment>
<protein>
    <recommendedName>
        <fullName evidence="3">Glycine cleavage system H protein</fullName>
    </recommendedName>
</protein>
<dbReference type="CDD" id="cd06848">
    <property type="entry name" value="GCS_H"/>
    <property type="match status" value="1"/>
</dbReference>